<dbReference type="PANTHER" id="PTHR35396:SF1">
    <property type="entry name" value="SMALL SECRETED PROTEIN"/>
    <property type="match status" value="1"/>
</dbReference>
<accession>A0A6A6FP89</accession>
<gene>
    <name evidence="2" type="ORF">CERZMDRAFT_35702</name>
</gene>
<feature type="chain" id="PRO_5025401868" description="Small secreted protein" evidence="1">
    <location>
        <begin position="20"/>
        <end position="148"/>
    </location>
</feature>
<evidence type="ECO:0000313" key="2">
    <source>
        <dbReference type="EMBL" id="KAF2215150.1"/>
    </source>
</evidence>
<dbReference type="Proteomes" id="UP000799539">
    <property type="component" value="Unassembled WGS sequence"/>
</dbReference>
<evidence type="ECO:0000256" key="1">
    <source>
        <dbReference type="SAM" id="SignalP"/>
    </source>
</evidence>
<proteinExistence type="predicted"/>
<dbReference type="EMBL" id="ML992666">
    <property type="protein sequence ID" value="KAF2215150.1"/>
    <property type="molecule type" value="Genomic_DNA"/>
</dbReference>
<feature type="signal peptide" evidence="1">
    <location>
        <begin position="1"/>
        <end position="19"/>
    </location>
</feature>
<evidence type="ECO:0008006" key="4">
    <source>
        <dbReference type="Google" id="ProtNLM"/>
    </source>
</evidence>
<name>A0A6A6FP89_9PEZI</name>
<protein>
    <recommendedName>
        <fullName evidence="4">Small secreted protein</fullName>
    </recommendedName>
</protein>
<dbReference type="OrthoDB" id="160054at2759"/>
<keyword evidence="1" id="KW-0732">Signal</keyword>
<evidence type="ECO:0000313" key="3">
    <source>
        <dbReference type="Proteomes" id="UP000799539"/>
    </source>
</evidence>
<dbReference type="PANTHER" id="PTHR35396">
    <property type="entry name" value="SMALL SECRETED PROTEIN"/>
    <property type="match status" value="1"/>
</dbReference>
<keyword evidence="3" id="KW-1185">Reference proteome</keyword>
<sequence length="148" mass="15914">MHFTYFTALTATLACTVSATLDPATSNSKGQCPTKFNCAAAKKSKAIQAAECSHNTRTKEQQTFAVFTIDHQYDKNHGAPYGDCSAYTCEPPATGQMEDDEDCWTFFWEEGYGAEEGEGVGCIKDPNTGECGCEDSDGTFIPGGNDCT</sequence>
<reference evidence="2" key="1">
    <citation type="journal article" date="2020" name="Stud. Mycol.">
        <title>101 Dothideomycetes genomes: a test case for predicting lifestyles and emergence of pathogens.</title>
        <authorList>
            <person name="Haridas S."/>
            <person name="Albert R."/>
            <person name="Binder M."/>
            <person name="Bloem J."/>
            <person name="Labutti K."/>
            <person name="Salamov A."/>
            <person name="Andreopoulos B."/>
            <person name="Baker S."/>
            <person name="Barry K."/>
            <person name="Bills G."/>
            <person name="Bluhm B."/>
            <person name="Cannon C."/>
            <person name="Castanera R."/>
            <person name="Culley D."/>
            <person name="Daum C."/>
            <person name="Ezra D."/>
            <person name="Gonzalez J."/>
            <person name="Henrissat B."/>
            <person name="Kuo A."/>
            <person name="Liang C."/>
            <person name="Lipzen A."/>
            <person name="Lutzoni F."/>
            <person name="Magnuson J."/>
            <person name="Mondo S."/>
            <person name="Nolan M."/>
            <person name="Ohm R."/>
            <person name="Pangilinan J."/>
            <person name="Park H.-J."/>
            <person name="Ramirez L."/>
            <person name="Alfaro M."/>
            <person name="Sun H."/>
            <person name="Tritt A."/>
            <person name="Yoshinaga Y."/>
            <person name="Zwiers L.-H."/>
            <person name="Turgeon B."/>
            <person name="Goodwin S."/>
            <person name="Spatafora J."/>
            <person name="Crous P."/>
            <person name="Grigoriev I."/>
        </authorList>
    </citation>
    <scope>NUCLEOTIDE SEQUENCE</scope>
    <source>
        <strain evidence="2">SCOH1-5</strain>
    </source>
</reference>
<organism evidence="2 3">
    <name type="scientific">Cercospora zeae-maydis SCOH1-5</name>
    <dbReference type="NCBI Taxonomy" id="717836"/>
    <lineage>
        <taxon>Eukaryota</taxon>
        <taxon>Fungi</taxon>
        <taxon>Dikarya</taxon>
        <taxon>Ascomycota</taxon>
        <taxon>Pezizomycotina</taxon>
        <taxon>Dothideomycetes</taxon>
        <taxon>Dothideomycetidae</taxon>
        <taxon>Mycosphaerellales</taxon>
        <taxon>Mycosphaerellaceae</taxon>
        <taxon>Cercospora</taxon>
    </lineage>
</organism>
<dbReference type="AlphaFoldDB" id="A0A6A6FP89"/>